<gene>
    <name evidence="4" type="ORF">Q4535_02785</name>
    <name evidence="3" type="ORF">QLT01_14795</name>
</gene>
<reference evidence="3 6" key="1">
    <citation type="submission" date="2023-04" db="EMBL/GenBank/DDBJ databases">
        <authorList>
            <person name="Otstavnykh N."/>
            <person name="Seitkalieva A."/>
            <person name="Bystritskaya E."/>
        </authorList>
    </citation>
    <scope>NUCLEOTIDE SEQUENCE [LARGE SCALE GENOMIC DNA]</scope>
    <source>
        <strain evidence="3 6">NRIC 0815</strain>
    </source>
</reference>
<dbReference type="InterPro" id="IPR021109">
    <property type="entry name" value="Peptidase_aspartic_dom_sf"/>
</dbReference>
<organism evidence="4 5">
    <name type="scientific">Cobetia amphilecti</name>
    <dbReference type="NCBI Taxonomy" id="1055104"/>
    <lineage>
        <taxon>Bacteria</taxon>
        <taxon>Pseudomonadati</taxon>
        <taxon>Pseudomonadota</taxon>
        <taxon>Gammaproteobacteria</taxon>
        <taxon>Oceanospirillales</taxon>
        <taxon>Halomonadaceae</taxon>
        <taxon>Cobetia</taxon>
    </lineage>
</organism>
<dbReference type="AlphaFoldDB" id="A0AAP4TWZ4"/>
<reference evidence="3" key="4">
    <citation type="submission" date="2024-05" db="EMBL/GenBank/DDBJ databases">
        <title>Genome-based characterization of strain KMM 296 and proposal for reclassification of Cobetia litoralis and Cobetia pacifica, and emended description of the species Cobetia amphilecti and Cobetia marina.</title>
        <authorList>
            <person name="Balabanova L."/>
            <person name="Nedashkovskaya O."/>
        </authorList>
    </citation>
    <scope>NUCLEOTIDE SEQUENCE</scope>
    <source>
        <strain evidence="3">NRIC 0815</strain>
    </source>
</reference>
<dbReference type="RefSeq" id="WP_052384744.1">
    <property type="nucleotide sequence ID" value="NZ_CANLSP010000002.1"/>
</dbReference>
<dbReference type="EMBL" id="JASCSA010000014">
    <property type="protein sequence ID" value="MDI5885613.1"/>
    <property type="molecule type" value="Genomic_DNA"/>
</dbReference>
<evidence type="ECO:0000313" key="3">
    <source>
        <dbReference type="EMBL" id="MDI5885613.1"/>
    </source>
</evidence>
<dbReference type="Gene3D" id="2.40.70.10">
    <property type="entry name" value="Acid Proteases"/>
    <property type="match status" value="1"/>
</dbReference>
<dbReference type="PANTHER" id="PTHR38037:SF2">
    <property type="entry name" value="ATP-DEPENDENT ZINC PROTEASE DOMAIN-CONTAINING PROTEIN-RELATED"/>
    <property type="match status" value="1"/>
</dbReference>
<reference evidence="4" key="2">
    <citation type="submission" date="2023-07" db="EMBL/GenBank/DDBJ databases">
        <title>Genome content predicts the carbon catabolic preferences of heterotrophic bacteria.</title>
        <authorList>
            <person name="Gralka M."/>
        </authorList>
    </citation>
    <scope>NUCLEOTIDE SEQUENCE</scope>
    <source>
        <strain evidence="4">C2R13</strain>
    </source>
</reference>
<feature type="signal peptide" evidence="1">
    <location>
        <begin position="1"/>
        <end position="33"/>
    </location>
</feature>
<evidence type="ECO:0000313" key="6">
    <source>
        <dbReference type="Proteomes" id="UP001229025"/>
    </source>
</evidence>
<dbReference type="InterPro" id="IPR008503">
    <property type="entry name" value="Asp_endopeptidase"/>
</dbReference>
<dbReference type="Pfam" id="PF05618">
    <property type="entry name" value="Zn_protease"/>
    <property type="match status" value="1"/>
</dbReference>
<evidence type="ECO:0000259" key="2">
    <source>
        <dbReference type="Pfam" id="PF05618"/>
    </source>
</evidence>
<comment type="caution">
    <text evidence="4">The sequence shown here is derived from an EMBL/GenBank/DDBJ whole genome shotgun (WGS) entry which is preliminary data.</text>
</comment>
<dbReference type="EMBL" id="JAUORK010000003">
    <property type="protein sequence ID" value="MDO6671037.1"/>
    <property type="molecule type" value="Genomic_DNA"/>
</dbReference>
<reference evidence="6" key="3">
    <citation type="submission" date="2023-07" db="EMBL/GenBank/DDBJ databases">
        <title>Genome-based characterization of strain KMM 296 and proposal for reclassification of Cobetia litoralis and Cobetia pacifica, and emended description of the species Cobetia amphilecti and Cobetia marina.</title>
        <authorList>
            <person name="Balabanova L."/>
            <person name="Nedashkovskaya O."/>
        </authorList>
    </citation>
    <scope>NUCLEOTIDE SEQUENCE [LARGE SCALE GENOMIC DNA]</scope>
    <source>
        <strain evidence="6">NRIC 0815</strain>
    </source>
</reference>
<proteinExistence type="predicted"/>
<sequence length="198" mass="21949">MSRHAATSLARAARQFAGVGLIASLAAPAVAQAADDKVFGWVEKATIEPWGVMVKAKLDSGALTSSMHAENIETFERDDEEWVRFDVEVEDEAKGDKVENTFERPLYRDLTVSGAGGRDTRPVVLMTLCMGGERYEEQFSLRDRDGMNYPVLLGRRTIQSLGVLDVRKTFQTSPDCAEDAPLHRYEDKEYSDRIGAAS</sequence>
<name>A0AAP4TWZ4_9GAMM</name>
<keyword evidence="1" id="KW-0732">Signal</keyword>
<evidence type="ECO:0000256" key="1">
    <source>
        <dbReference type="SAM" id="SignalP"/>
    </source>
</evidence>
<feature type="domain" description="Retropepsin-like aspartic endopeptidase" evidence="2">
    <location>
        <begin position="38"/>
        <end position="170"/>
    </location>
</feature>
<feature type="chain" id="PRO_5042924553" evidence="1">
    <location>
        <begin position="34"/>
        <end position="198"/>
    </location>
</feature>
<accession>A0AAP4TWZ4</accession>
<dbReference type="Proteomes" id="UP001170481">
    <property type="component" value="Unassembled WGS sequence"/>
</dbReference>
<dbReference type="Proteomes" id="UP001229025">
    <property type="component" value="Unassembled WGS sequence"/>
</dbReference>
<dbReference type="SUPFAM" id="SSF50630">
    <property type="entry name" value="Acid proteases"/>
    <property type="match status" value="1"/>
</dbReference>
<dbReference type="PANTHER" id="PTHR38037">
    <property type="entry name" value="ZN_PROTEASE DOMAIN-CONTAINING PROTEIN"/>
    <property type="match status" value="1"/>
</dbReference>
<evidence type="ECO:0000313" key="5">
    <source>
        <dbReference type="Proteomes" id="UP001170481"/>
    </source>
</evidence>
<protein>
    <submittedName>
        <fullName evidence="4">RimK/LysX family protein</fullName>
    </submittedName>
</protein>
<keyword evidence="6" id="KW-1185">Reference proteome</keyword>
<evidence type="ECO:0000313" key="4">
    <source>
        <dbReference type="EMBL" id="MDO6671037.1"/>
    </source>
</evidence>